<dbReference type="InterPro" id="IPR001086">
    <property type="entry name" value="Preph_deHydtase"/>
</dbReference>
<dbReference type="PROSITE" id="PS51171">
    <property type="entry name" value="PREPHENATE_DEHYDR_3"/>
    <property type="match status" value="1"/>
</dbReference>
<proteinExistence type="predicted"/>
<evidence type="ECO:0000259" key="1">
    <source>
        <dbReference type="PROSITE" id="PS51171"/>
    </source>
</evidence>
<dbReference type="Proteomes" id="UP000178235">
    <property type="component" value="Unassembled WGS sequence"/>
</dbReference>
<dbReference type="GO" id="GO:0009094">
    <property type="term" value="P:L-phenylalanine biosynthetic process"/>
    <property type="evidence" value="ECO:0007669"/>
    <property type="project" value="UniProtKB-UniPathway"/>
</dbReference>
<reference evidence="2 3" key="1">
    <citation type="journal article" date="2016" name="Nat. Commun.">
        <title>Thousands of microbial genomes shed light on interconnected biogeochemical processes in an aquifer system.</title>
        <authorList>
            <person name="Anantharaman K."/>
            <person name="Brown C.T."/>
            <person name="Hug L.A."/>
            <person name="Sharon I."/>
            <person name="Castelle C.J."/>
            <person name="Probst A.J."/>
            <person name="Thomas B.C."/>
            <person name="Singh A."/>
            <person name="Wilkins M.J."/>
            <person name="Karaoz U."/>
            <person name="Brodie E.L."/>
            <person name="Williams K.H."/>
            <person name="Hubbard S.S."/>
            <person name="Banfield J.F."/>
        </authorList>
    </citation>
    <scope>NUCLEOTIDE SEQUENCE [LARGE SCALE GENOMIC DNA]</scope>
</reference>
<sequence>MKITLLGPLGANFSDLARKDFGRIFDDHFLQTNDRSSFLLVDRNEDVLPSVIKDGGLGVVAMNTEAEGVYEAPFRKVVALLDHYDNSGRCPVALIAALEKRVRFTLMVKKGTEFQEIQEVCAHPKSLGACRNNIRAHGWRPIECNSNGKAAEYVARDPRYTKTAVLGPREAVETFKELRVVPGYEALEDNPATTIFHLWGPRSRKRIAGLRENNMIVLACRLFHKPNAKGSVMNSFGKRGINMLYDTQVFVGAAKYDHIFLYECRKDQVIAQREALQEVSKNSLVERCLMLGPVPIVKA</sequence>
<dbReference type="EMBL" id="MFTS01000005">
    <property type="protein sequence ID" value="OGI68100.1"/>
    <property type="molecule type" value="Genomic_DNA"/>
</dbReference>
<dbReference type="SUPFAM" id="SSF53850">
    <property type="entry name" value="Periplasmic binding protein-like II"/>
    <property type="match status" value="1"/>
</dbReference>
<dbReference type="Gene3D" id="3.40.190.10">
    <property type="entry name" value="Periplasmic binding protein-like II"/>
    <property type="match status" value="1"/>
</dbReference>
<dbReference type="AlphaFoldDB" id="A0A1F6VEP0"/>
<gene>
    <name evidence="2" type="ORF">A2738_02855</name>
</gene>
<dbReference type="UniPathway" id="UPA00121">
    <property type="reaction ID" value="UER00345"/>
</dbReference>
<dbReference type="Pfam" id="PF00800">
    <property type="entry name" value="PDT"/>
    <property type="match status" value="1"/>
</dbReference>
<feature type="domain" description="Prephenate dehydratase" evidence="1">
    <location>
        <begin position="2"/>
        <end position="199"/>
    </location>
</feature>
<name>A0A1F6VEP0_9BACT</name>
<accession>A0A1F6VEP0</accession>
<protein>
    <recommendedName>
        <fullName evidence="1">Prephenate dehydratase domain-containing protein</fullName>
    </recommendedName>
</protein>
<dbReference type="GO" id="GO:0004664">
    <property type="term" value="F:prephenate dehydratase activity"/>
    <property type="evidence" value="ECO:0007669"/>
    <property type="project" value="InterPro"/>
</dbReference>
<evidence type="ECO:0000313" key="3">
    <source>
        <dbReference type="Proteomes" id="UP000178235"/>
    </source>
</evidence>
<organism evidence="2 3">
    <name type="scientific">Candidatus Nomurabacteria bacterium RIFCSPHIGHO2_01_FULL_42_15</name>
    <dbReference type="NCBI Taxonomy" id="1801742"/>
    <lineage>
        <taxon>Bacteria</taxon>
        <taxon>Candidatus Nomuraibacteriota</taxon>
    </lineage>
</organism>
<comment type="caution">
    <text evidence="2">The sequence shown here is derived from an EMBL/GenBank/DDBJ whole genome shotgun (WGS) entry which is preliminary data.</text>
</comment>
<evidence type="ECO:0000313" key="2">
    <source>
        <dbReference type="EMBL" id="OGI68100.1"/>
    </source>
</evidence>